<feature type="domain" description="Integral membrane bound transporter" evidence="7">
    <location>
        <begin position="598"/>
        <end position="724"/>
    </location>
</feature>
<evidence type="ECO:0000259" key="7">
    <source>
        <dbReference type="Pfam" id="PF13515"/>
    </source>
</evidence>
<proteinExistence type="predicted"/>
<dbReference type="InterPro" id="IPR023244">
    <property type="entry name" value="Brefeldin_A-sensitivity_4"/>
</dbReference>
<feature type="domain" description="DUF2421" evidence="6">
    <location>
        <begin position="734"/>
        <end position="905"/>
    </location>
</feature>
<accession>A0A165D132</accession>
<evidence type="ECO:0000256" key="5">
    <source>
        <dbReference type="SAM" id="Phobius"/>
    </source>
</evidence>
<dbReference type="AlphaFoldDB" id="A0A165D132"/>
<evidence type="ECO:0000313" key="8">
    <source>
        <dbReference type="EMBL" id="KZT51834.1"/>
    </source>
</evidence>
<dbReference type="InterPro" id="IPR018820">
    <property type="entry name" value="BRE4-related_DUF2421"/>
</dbReference>
<keyword evidence="3 5" id="KW-1133">Transmembrane helix</keyword>
<evidence type="ECO:0000259" key="6">
    <source>
        <dbReference type="Pfam" id="PF10334"/>
    </source>
</evidence>
<dbReference type="OrthoDB" id="68611at2759"/>
<dbReference type="PANTHER" id="PTHR47804">
    <property type="entry name" value="60S RIBOSOMAL PROTEIN L19"/>
    <property type="match status" value="1"/>
</dbReference>
<reference evidence="8 9" key="1">
    <citation type="journal article" date="2016" name="Mol. Biol. Evol.">
        <title>Comparative Genomics of Early-Diverging Mushroom-Forming Fungi Provides Insights into the Origins of Lignocellulose Decay Capabilities.</title>
        <authorList>
            <person name="Nagy L.G."/>
            <person name="Riley R."/>
            <person name="Tritt A."/>
            <person name="Adam C."/>
            <person name="Daum C."/>
            <person name="Floudas D."/>
            <person name="Sun H."/>
            <person name="Yadav J.S."/>
            <person name="Pangilinan J."/>
            <person name="Larsson K.H."/>
            <person name="Matsuura K."/>
            <person name="Barry K."/>
            <person name="Labutti K."/>
            <person name="Kuo R."/>
            <person name="Ohm R.A."/>
            <person name="Bhattacharya S.S."/>
            <person name="Shirouzu T."/>
            <person name="Yoshinaga Y."/>
            <person name="Martin F.M."/>
            <person name="Grigoriev I.V."/>
            <person name="Hibbett D.S."/>
        </authorList>
    </citation>
    <scope>NUCLEOTIDE SEQUENCE [LARGE SCALE GENOMIC DNA]</scope>
    <source>
        <strain evidence="8 9">HHB12733</strain>
    </source>
</reference>
<dbReference type="Proteomes" id="UP000076842">
    <property type="component" value="Unassembled WGS sequence"/>
</dbReference>
<feature type="transmembrane region" description="Helical" evidence="5">
    <location>
        <begin position="219"/>
        <end position="243"/>
    </location>
</feature>
<evidence type="ECO:0000313" key="9">
    <source>
        <dbReference type="Proteomes" id="UP000076842"/>
    </source>
</evidence>
<feature type="transmembrane region" description="Helical" evidence="5">
    <location>
        <begin position="167"/>
        <end position="188"/>
    </location>
</feature>
<evidence type="ECO:0000256" key="1">
    <source>
        <dbReference type="ARBA" id="ARBA00004141"/>
    </source>
</evidence>
<gene>
    <name evidence="8" type="ORF">CALCODRAFT_442467</name>
</gene>
<protein>
    <submittedName>
        <fullName evidence="8">Uncharacterized protein</fullName>
    </submittedName>
</protein>
<keyword evidence="2 5" id="KW-0812">Transmembrane</keyword>
<feature type="transmembrane region" description="Helical" evidence="5">
    <location>
        <begin position="603"/>
        <end position="622"/>
    </location>
</feature>
<dbReference type="GO" id="GO:0016020">
    <property type="term" value="C:membrane"/>
    <property type="evidence" value="ECO:0007669"/>
    <property type="project" value="UniProtKB-SubCell"/>
</dbReference>
<feature type="transmembrane region" description="Helical" evidence="5">
    <location>
        <begin position="111"/>
        <end position="130"/>
    </location>
</feature>
<name>A0A165D132_9BASI</name>
<keyword evidence="4 5" id="KW-0472">Membrane</keyword>
<dbReference type="InterPro" id="IPR052430">
    <property type="entry name" value="IVT-Associated"/>
</dbReference>
<dbReference type="InParanoid" id="A0A165D132"/>
<organism evidence="8 9">
    <name type="scientific">Calocera cornea HHB12733</name>
    <dbReference type="NCBI Taxonomy" id="1353952"/>
    <lineage>
        <taxon>Eukaryota</taxon>
        <taxon>Fungi</taxon>
        <taxon>Dikarya</taxon>
        <taxon>Basidiomycota</taxon>
        <taxon>Agaricomycotina</taxon>
        <taxon>Dacrymycetes</taxon>
        <taxon>Dacrymycetales</taxon>
        <taxon>Dacrymycetaceae</taxon>
        <taxon>Calocera</taxon>
    </lineage>
</organism>
<keyword evidence="9" id="KW-1185">Reference proteome</keyword>
<feature type="transmembrane region" description="Helical" evidence="5">
    <location>
        <begin position="195"/>
        <end position="213"/>
    </location>
</feature>
<comment type="subcellular location">
    <subcellularLocation>
        <location evidence="1">Membrane</location>
        <topology evidence="1">Multi-pass membrane protein</topology>
    </subcellularLocation>
</comment>
<dbReference type="PANTHER" id="PTHR47804:SF1">
    <property type="entry name" value="DUF2421 DOMAIN-CONTAINING PROTEIN"/>
    <property type="match status" value="1"/>
</dbReference>
<sequence>MLTYLSESLSTVHTPSLTPFTRINFLLPHRTTYFPDSTPSSPPSEPSEPFRLSTIKQLVNTLTLSFLSRPSKDIIKCVLAYFIGSLFTFVPELSAIIAGLKPANGSRGPSWSAHMVATIVVYFNPAKTLGAMIEADIFCITAALFASMCSLVAMSNFWLFGPQPGRQWIADAVVLVWIGSAISVIAYAKMWMDKASFNPACSMAIVTISIVVIKEGGWATLLQVLCIIFIGSTISNIVCFLVWPESAVTCLQTNMSKSLVSLSTLLSVIGESFLAGNDRPPDEHDLSGAVAGYQAVFTKLKTGLSEAKSEWADPRLMEDADYEAAINSFTHLAQHMTGLRDGAKIRNELRNPPDQREDGMPDAMEQLEDKASLAVFDAVQRELSVPLNALIVPCCTSLRDASTVFDRDQGGVILDFTQMAEEIDAALAAFGDLSNETVLNLYRGTDLSATQAIESRARSEAVFTVYFFIFTLQEFAKETNTLLEAMNKIWNTERRLNQETILGSRTLGRFVHVASKAVLLSKDLEPRVNMFPSLRPHTSNTAQTPARETLPWYWRLRQSLWAWGGRFKEPDVKYALKTGMAAALLTSPAFFESTRQVFLDYRGEWALISFFVVMGPTIGATNALGLQRILGTLLGAFVAGITYALFPTEPILLAVLGAIYSIPCFWLVVQLPGHATSARFILLTYNLTCLYAYNSRLSRDTGVEDVAVKRCISVISGVVWAFVVSRWWWPLEARRQLSISLSDFCQEISWLYNRLVSTYSTPPRLLFPPRPPAAQPASIDQTPLMAASMHVEHYEPEFNKMQLHLQMKLIELQDLLSQTESEPRMKGPFPFKLYRQVLTSLQTILDKLHSMRCVTMREEWFAAVHRDFIMPVQKERREMVGNVILYFATLSAAFRLKSPLPPYMPPAEQSRLRLIEALRSIDTRSYSKDSRHLLYYAYASSMQGVIQELERLGKTLQDAFGVIGDSTAEFEALFDNSRLESAIGSPPMR</sequence>
<dbReference type="EMBL" id="KV424088">
    <property type="protein sequence ID" value="KZT51834.1"/>
    <property type="molecule type" value="Genomic_DNA"/>
</dbReference>
<dbReference type="Pfam" id="PF10334">
    <property type="entry name" value="BRE4"/>
    <property type="match status" value="1"/>
</dbReference>
<dbReference type="InterPro" id="IPR049453">
    <property type="entry name" value="Memb_transporter_dom"/>
</dbReference>
<dbReference type="PRINTS" id="PR02047">
    <property type="entry name" value="BREFELDNASP4"/>
</dbReference>
<feature type="transmembrane region" description="Helical" evidence="5">
    <location>
        <begin position="78"/>
        <end position="99"/>
    </location>
</feature>
<feature type="transmembrane region" description="Helical" evidence="5">
    <location>
        <begin position="652"/>
        <end position="669"/>
    </location>
</feature>
<dbReference type="STRING" id="1353952.A0A165D132"/>
<evidence type="ECO:0000256" key="4">
    <source>
        <dbReference type="ARBA" id="ARBA00023136"/>
    </source>
</evidence>
<feature type="transmembrane region" description="Helical" evidence="5">
    <location>
        <begin position="629"/>
        <end position="646"/>
    </location>
</feature>
<evidence type="ECO:0000256" key="3">
    <source>
        <dbReference type="ARBA" id="ARBA00022989"/>
    </source>
</evidence>
<feature type="transmembrane region" description="Helical" evidence="5">
    <location>
        <begin position="137"/>
        <end position="161"/>
    </location>
</feature>
<dbReference type="Pfam" id="PF13515">
    <property type="entry name" value="FUSC_2"/>
    <property type="match status" value="1"/>
</dbReference>
<evidence type="ECO:0000256" key="2">
    <source>
        <dbReference type="ARBA" id="ARBA00022692"/>
    </source>
</evidence>